<name>X1Q3D4_9ZZZZ</name>
<protein>
    <recommendedName>
        <fullName evidence="2">Glycosyl transferase family 1 domain-containing protein</fullName>
    </recommendedName>
</protein>
<evidence type="ECO:0008006" key="2">
    <source>
        <dbReference type="Google" id="ProtNLM"/>
    </source>
</evidence>
<accession>X1Q3D4</accession>
<dbReference type="Gene3D" id="3.40.50.2000">
    <property type="entry name" value="Glycogen Phosphorylase B"/>
    <property type="match status" value="1"/>
</dbReference>
<organism evidence="1">
    <name type="scientific">marine sediment metagenome</name>
    <dbReference type="NCBI Taxonomy" id="412755"/>
    <lineage>
        <taxon>unclassified sequences</taxon>
        <taxon>metagenomes</taxon>
        <taxon>ecological metagenomes</taxon>
    </lineage>
</organism>
<reference evidence="1" key="1">
    <citation type="journal article" date="2014" name="Front. Microbiol.">
        <title>High frequency of phylogenetically diverse reductive dehalogenase-homologous genes in deep subseafloor sedimentary metagenomes.</title>
        <authorList>
            <person name="Kawai M."/>
            <person name="Futagami T."/>
            <person name="Toyoda A."/>
            <person name="Takaki Y."/>
            <person name="Nishi S."/>
            <person name="Hori S."/>
            <person name="Arai W."/>
            <person name="Tsubouchi T."/>
            <person name="Morono Y."/>
            <person name="Uchiyama I."/>
            <person name="Ito T."/>
            <person name="Fujiyama A."/>
            <person name="Inagaki F."/>
            <person name="Takami H."/>
        </authorList>
    </citation>
    <scope>NUCLEOTIDE SEQUENCE</scope>
    <source>
        <strain evidence="1">Expedition CK06-06</strain>
    </source>
</reference>
<evidence type="ECO:0000313" key="1">
    <source>
        <dbReference type="EMBL" id="GAI37754.1"/>
    </source>
</evidence>
<proteinExistence type="predicted"/>
<comment type="caution">
    <text evidence="1">The sequence shown here is derived from an EMBL/GenBank/DDBJ whole genome shotgun (WGS) entry which is preliminary data.</text>
</comment>
<gene>
    <name evidence="1" type="ORF">S06H3_46038</name>
</gene>
<dbReference type="EMBL" id="BARV01028806">
    <property type="protein sequence ID" value="GAI37754.1"/>
    <property type="molecule type" value="Genomic_DNA"/>
</dbReference>
<sequence length="55" mass="6689">MDEIRGLKNTKHHEGAVRKIDKINPKDCREHIEKNFSVKKMVEEYEKIYYKILNK</sequence>
<dbReference type="AlphaFoldDB" id="X1Q3D4"/>